<dbReference type="Pfam" id="PF07992">
    <property type="entry name" value="Pyr_redox_2"/>
    <property type="match status" value="1"/>
</dbReference>
<evidence type="ECO:0000256" key="3">
    <source>
        <dbReference type="ARBA" id="ARBA00022630"/>
    </source>
</evidence>
<dbReference type="RefSeq" id="WP_035369013.1">
    <property type="nucleotide sequence ID" value="NZ_LR215050.1"/>
</dbReference>
<reference evidence="8 9" key="1">
    <citation type="submission" date="2019-01" db="EMBL/GenBank/DDBJ databases">
        <authorList>
            <consortium name="Pathogen Informatics"/>
        </authorList>
    </citation>
    <scope>NUCLEOTIDE SEQUENCE [LARGE SCALE GENOMIC DNA]</scope>
    <source>
        <strain evidence="8 9">NCTC10172</strain>
    </source>
</reference>
<dbReference type="PRINTS" id="PR00368">
    <property type="entry name" value="FADPNR"/>
</dbReference>
<dbReference type="AlphaFoldDB" id="A0A449BI78"/>
<evidence type="ECO:0000256" key="1">
    <source>
        <dbReference type="ARBA" id="ARBA00001974"/>
    </source>
</evidence>
<evidence type="ECO:0000256" key="2">
    <source>
        <dbReference type="ARBA" id="ARBA00009130"/>
    </source>
</evidence>
<dbReference type="InterPro" id="IPR023753">
    <property type="entry name" value="FAD/NAD-binding_dom"/>
</dbReference>
<keyword evidence="6" id="KW-0676">Redox-active center</keyword>
<evidence type="ECO:0000259" key="7">
    <source>
        <dbReference type="PROSITE" id="PS50206"/>
    </source>
</evidence>
<protein>
    <submittedName>
        <fullName evidence="8">NADH oxidase</fullName>
        <ecNumber evidence="8">1.8.1.14</ecNumber>
    </submittedName>
</protein>
<evidence type="ECO:0000256" key="4">
    <source>
        <dbReference type="ARBA" id="ARBA00022827"/>
    </source>
</evidence>
<dbReference type="InterPro" id="IPR004099">
    <property type="entry name" value="Pyr_nucl-diS_OxRdtase_dimer"/>
</dbReference>
<dbReference type="KEGG" id="ahk:NCTC10172_00155"/>
<dbReference type="SUPFAM" id="SSF55424">
    <property type="entry name" value="FAD/NAD-linked reductases, dimerisation (C-terminal) domain"/>
    <property type="match status" value="1"/>
</dbReference>
<gene>
    <name evidence="8" type="primary">MCYN0515_1</name>
    <name evidence="8" type="ORF">NCTC10172_00155</name>
</gene>
<dbReference type="Pfam" id="PF02852">
    <property type="entry name" value="Pyr_redox_dim"/>
    <property type="match status" value="1"/>
</dbReference>
<organism evidence="8 9">
    <name type="scientific">Acholeplasma hippikon</name>
    <dbReference type="NCBI Taxonomy" id="264636"/>
    <lineage>
        <taxon>Bacteria</taxon>
        <taxon>Bacillati</taxon>
        <taxon>Mycoplasmatota</taxon>
        <taxon>Mollicutes</taxon>
        <taxon>Acholeplasmatales</taxon>
        <taxon>Acholeplasmataceae</taxon>
        <taxon>Acholeplasma</taxon>
    </lineage>
</organism>
<dbReference type="InterPro" id="IPR050260">
    <property type="entry name" value="FAD-bd_OxRdtase"/>
</dbReference>
<dbReference type="InterPro" id="IPR001763">
    <property type="entry name" value="Rhodanese-like_dom"/>
</dbReference>
<keyword evidence="4" id="KW-0274">FAD</keyword>
<feature type="domain" description="Rhodanese" evidence="7">
    <location>
        <begin position="456"/>
        <end position="540"/>
    </location>
</feature>
<keyword evidence="5 8" id="KW-0560">Oxidoreductase</keyword>
<keyword evidence="3" id="KW-0285">Flavoprotein</keyword>
<dbReference type="Gene3D" id="3.50.50.60">
    <property type="entry name" value="FAD/NAD(P)-binding domain"/>
    <property type="match status" value="2"/>
</dbReference>
<proteinExistence type="inferred from homology"/>
<dbReference type="SUPFAM" id="SSF51905">
    <property type="entry name" value="FAD/NAD(P)-binding domain"/>
    <property type="match status" value="2"/>
</dbReference>
<dbReference type="EMBL" id="LR215050">
    <property type="protein sequence ID" value="VEU82148.1"/>
    <property type="molecule type" value="Genomic_DNA"/>
</dbReference>
<comment type="similarity">
    <text evidence="2">Belongs to the class-III pyridine nucleotide-disulfide oxidoreductase family.</text>
</comment>
<evidence type="ECO:0000313" key="8">
    <source>
        <dbReference type="EMBL" id="VEU82148.1"/>
    </source>
</evidence>
<keyword evidence="9" id="KW-1185">Reference proteome</keyword>
<comment type="cofactor">
    <cofactor evidence="1">
        <name>FAD</name>
        <dbReference type="ChEBI" id="CHEBI:57692"/>
    </cofactor>
</comment>
<dbReference type="PRINTS" id="PR00411">
    <property type="entry name" value="PNDRDTASEI"/>
</dbReference>
<dbReference type="PANTHER" id="PTHR43429:SF1">
    <property type="entry name" value="NAD(P)H SULFUR OXIDOREDUCTASE (COA-DEPENDENT)"/>
    <property type="match status" value="1"/>
</dbReference>
<dbReference type="SMART" id="SM00450">
    <property type="entry name" value="RHOD"/>
    <property type="match status" value="1"/>
</dbReference>
<dbReference type="InterPro" id="IPR016156">
    <property type="entry name" value="FAD/NAD-linked_Rdtase_dimer_sf"/>
</dbReference>
<dbReference type="Proteomes" id="UP000290909">
    <property type="component" value="Chromosome"/>
</dbReference>
<accession>A0A449BI78</accession>
<evidence type="ECO:0000313" key="9">
    <source>
        <dbReference type="Proteomes" id="UP000290909"/>
    </source>
</evidence>
<dbReference type="SUPFAM" id="SSF52821">
    <property type="entry name" value="Rhodanese/Cell cycle control phosphatase"/>
    <property type="match status" value="1"/>
</dbReference>
<dbReference type="PANTHER" id="PTHR43429">
    <property type="entry name" value="PYRIDINE NUCLEOTIDE-DISULFIDE OXIDOREDUCTASE DOMAIN-CONTAINING"/>
    <property type="match status" value="1"/>
</dbReference>
<evidence type="ECO:0000256" key="6">
    <source>
        <dbReference type="ARBA" id="ARBA00023284"/>
    </source>
</evidence>
<name>A0A449BI78_9MOLU</name>
<dbReference type="EC" id="1.8.1.14" evidence="8"/>
<dbReference type="InterPro" id="IPR036873">
    <property type="entry name" value="Rhodanese-like_dom_sf"/>
</dbReference>
<sequence>MAKIVVVGGVAGGMSFATRYRRLNQNDEIIVFEKGPFVSFANCGLPYYLSGEINSLDQLLVAKDTMLLKRFNLMIKQNHEVVAIHPENKEIIVRNDGRDSSYFYDKLILSTGANPVIPEIKGLGLMKHFVLRNIPGLEKIISYIKDNNPKKVSIIGAGFIGLEVAENLAKLGMDVSIIEKSNQILGPVDLEMSKFIENELIRNNVKVYTSKDILEVKEKSILLNDIELETDFLIISIGVKHHSNLAKEAGVKLGSKEGILVNEKFETSIKDIYAVGDAIIVKNYLTQEDTLIPLASPANRQGRQLADILNGMDVSYQGTLGTSIVRVFDLTIAQTGLNEKQLLNRDYKVIHLMANDHAGYYPNATPINLKVIFEPKTEMILGAQAVGKKGVDKRIDIIATAIKAKLKVSELQELELSYAPPFGSAKDIVNLAGYVAQNIILGLSKTVQWHEVETLVNEGAYLLDVRSKEEYKNLGKIMDAINIPIDELRDRVNEIPKDKKIILYCQSGTRSYNAERILRPLGYDCYNLDGSFSIYSKVKKVNNNV</sequence>
<dbReference type="PROSITE" id="PS50206">
    <property type="entry name" value="RHODANESE_3"/>
    <property type="match status" value="1"/>
</dbReference>
<dbReference type="GO" id="GO:0050451">
    <property type="term" value="F:CoA-disulfide reductase (NADPH) activity"/>
    <property type="evidence" value="ECO:0007669"/>
    <property type="project" value="UniProtKB-EC"/>
</dbReference>
<dbReference type="Pfam" id="PF00581">
    <property type="entry name" value="Rhodanese"/>
    <property type="match status" value="1"/>
</dbReference>
<dbReference type="STRING" id="1408416.GCA_000702765_00710"/>
<dbReference type="InterPro" id="IPR036188">
    <property type="entry name" value="FAD/NAD-bd_sf"/>
</dbReference>
<dbReference type="Gene3D" id="3.40.250.10">
    <property type="entry name" value="Rhodanese-like domain"/>
    <property type="match status" value="1"/>
</dbReference>
<evidence type="ECO:0000256" key="5">
    <source>
        <dbReference type="ARBA" id="ARBA00023002"/>
    </source>
</evidence>